<feature type="region of interest" description="Disordered" evidence="5">
    <location>
        <begin position="1182"/>
        <end position="1205"/>
    </location>
</feature>
<feature type="compositionally biased region" description="Low complexity" evidence="5">
    <location>
        <begin position="1094"/>
        <end position="1103"/>
    </location>
</feature>
<dbReference type="Pfam" id="PF00595">
    <property type="entry name" value="PDZ"/>
    <property type="match status" value="3"/>
</dbReference>
<dbReference type="EMBL" id="CAJOBC010001362">
    <property type="protein sequence ID" value="CAF3674006.1"/>
    <property type="molecule type" value="Genomic_DNA"/>
</dbReference>
<dbReference type="InterPro" id="IPR021922">
    <property type="entry name" value="Par3/HAL_N"/>
</dbReference>
<keyword evidence="3" id="KW-0677">Repeat</keyword>
<feature type="domain" description="PDZ" evidence="6">
    <location>
        <begin position="441"/>
        <end position="514"/>
    </location>
</feature>
<feature type="compositionally biased region" description="Low complexity" evidence="5">
    <location>
        <begin position="126"/>
        <end position="138"/>
    </location>
</feature>
<feature type="compositionally biased region" description="Basic and acidic residues" evidence="5">
    <location>
        <begin position="998"/>
        <end position="1010"/>
    </location>
</feature>
<dbReference type="GO" id="GO:0045197">
    <property type="term" value="P:establishment or maintenance of epithelial cell apical/basal polarity"/>
    <property type="evidence" value="ECO:0007669"/>
    <property type="project" value="TreeGrafter"/>
</dbReference>
<dbReference type="GO" id="GO:0030010">
    <property type="term" value="P:establishment of cell polarity"/>
    <property type="evidence" value="ECO:0007669"/>
    <property type="project" value="TreeGrafter"/>
</dbReference>
<evidence type="ECO:0000256" key="4">
    <source>
        <dbReference type="ARBA" id="ARBA00023306"/>
    </source>
</evidence>
<dbReference type="GO" id="GO:0043296">
    <property type="term" value="C:apical junction complex"/>
    <property type="evidence" value="ECO:0007669"/>
    <property type="project" value="TreeGrafter"/>
</dbReference>
<dbReference type="Proteomes" id="UP000681722">
    <property type="component" value="Unassembled WGS sequence"/>
</dbReference>
<dbReference type="Gene3D" id="2.30.42.10">
    <property type="match status" value="3"/>
</dbReference>
<sequence length="1362" mass="152299">MQVYHRKLFYPNVRSRIDIITVIMKVIINFGGTKVVVPCGNGEIAVHQLINIATAKYSKIYGLSSYNLNNSIVHLRLKNGAGLDPDDLICDVADDREELLAIIDSSIVNSNDQQQTINSNGDDNISSSLSSSNLSSSLSEHEKIPTTTITKNNTNEVIVTDADLRTRSLRVKNEHNDQSNLAVTQSDTMSQSHTLNYANNGPLKSYVSNDYYTREKLNGNSSIFTSYSPPTNDVKSSIVPLHVLLSSTSSSISSPSYSLNNGGDNSGIYNIQIDEKTGDKSFYILLQKENSPLGIHVIPYNNNSTTQDPIGGLLLQNIEPDGRIKRQGLLNVNDRIVEINRNNIEKCTFDEAQFIFHDGLSEPELELKIIRNIKKPPPIPPKPGTNSFRLKDETKRKSKSLLPDIKLNHSSNNDSSITTSYTDNESNMNSLNTRKLGRIIKIMLVKGNDGLGFKLASRDNPTDSANPIYVKSIFPKGAAIDDGRLQRGDRLLKVNSTDVTSMSLQDTVGLLRDTRIGETVELIISRQRDGSVPHDLVVDNQNLDNQTQSSLSKTQIFTFDIPLNDTSSAGLGITLKGKTSIVDGQSIDLGIYVKTVLTGGAASRDGRLRPNDQLLIINESSLINTSNLDAAGILHEAVRHEIIPGHIKVTISRSQHEQADDEEDEQDNKKYSYLITNTSKNNNNNYNGSIRETDLPSITSLIVNQPSLSIDIKSDENELDLTTFVPPLPSASHYMKQSQQQQQYKAQVNRSESNKLTEIDNRPSSPRLSSSTATNRSNISPSKNKPNFVQQQLHHHDVPDYRQQHRESKFVSNVSTNEFKTPIVPNNNSQTHDDSDNGTQNNNPFERETPFRQSISEKRRLTHQPNQQALQWKQRSFHEGRQGDRICLMQAASVEILAPVIDDEDDDDVDNEQPMRALPNSPPNGNNSVGGLVRASSLESIHTLTTNGQQIDKNDLKNTDDEYKRQARLRSRACNESFRQAVDKSYHNPLEDESPSESFDRDKSSKDKQRFRFTNLFLRTKKKDKNEKSTSNSNVELLHASRPVEDDRSNHFHYQRNLSPKPPTTSLTPSSNIENQIRPAFPPPPAPFSTRQESTSSASPSKAKASDIIGHDRTTNSSYSISSSENRTPTAFEHQYQQQSSSSNNIISNQNKTTSSGYEPYRFDNQHQLTSQQRAHLVDHFSPPVWSNENSKNATTTTTLHFNPKNGALLSQRDVINQRSQNAAPPPPPPVKTKSSSYRKSNNQDGTPYRPVQSVALTLSPTGQKHQQQPALPVQFQSGTQSLRQQSSTHVHHPSIQDFYYNNENQHNVKSSYPSTFTVQPTHFTSYSHNVDQQQQIPKRTHIMSPRHYLHSTTLHENPANV</sequence>
<evidence type="ECO:0000256" key="2">
    <source>
        <dbReference type="ARBA" id="ARBA00022618"/>
    </source>
</evidence>
<comment type="caution">
    <text evidence="7">The sequence shown here is derived from an EMBL/GenBank/DDBJ whole genome shotgun (WGS) entry which is preliminary data.</text>
</comment>
<dbReference type="InterPro" id="IPR036034">
    <property type="entry name" value="PDZ_sf"/>
</dbReference>
<feature type="compositionally biased region" description="Polar residues" evidence="5">
    <location>
        <begin position="112"/>
        <end position="125"/>
    </location>
</feature>
<dbReference type="SMART" id="SM00228">
    <property type="entry name" value="PDZ"/>
    <property type="match status" value="3"/>
</dbReference>
<feature type="region of interest" description="Disordered" evidence="5">
    <location>
        <begin position="900"/>
        <end position="931"/>
    </location>
</feature>
<keyword evidence="2" id="KW-0132">Cell division</keyword>
<dbReference type="Proteomes" id="UP000663829">
    <property type="component" value="Unassembled WGS sequence"/>
</dbReference>
<evidence type="ECO:0000313" key="9">
    <source>
        <dbReference type="Proteomes" id="UP000663829"/>
    </source>
</evidence>
<dbReference type="InterPro" id="IPR001478">
    <property type="entry name" value="PDZ"/>
</dbReference>
<dbReference type="InterPro" id="IPR052213">
    <property type="entry name" value="PAR3"/>
</dbReference>
<dbReference type="EMBL" id="CAJNOQ010001362">
    <property type="protein sequence ID" value="CAF0889403.1"/>
    <property type="molecule type" value="Genomic_DNA"/>
</dbReference>
<dbReference type="PROSITE" id="PS50106">
    <property type="entry name" value="PDZ"/>
    <property type="match status" value="3"/>
</dbReference>
<dbReference type="GO" id="GO:0051660">
    <property type="term" value="P:establishment of centrosome localization"/>
    <property type="evidence" value="ECO:0007669"/>
    <property type="project" value="TreeGrafter"/>
</dbReference>
<proteinExistence type="inferred from homology"/>
<dbReference type="GO" id="GO:0008104">
    <property type="term" value="P:intracellular protein localization"/>
    <property type="evidence" value="ECO:0007669"/>
    <property type="project" value="TreeGrafter"/>
</dbReference>
<evidence type="ECO:0000256" key="3">
    <source>
        <dbReference type="ARBA" id="ARBA00022737"/>
    </source>
</evidence>
<feature type="compositionally biased region" description="Polar residues" evidence="5">
    <location>
        <begin position="762"/>
        <end position="786"/>
    </location>
</feature>
<feature type="region of interest" description="Disordered" evidence="5">
    <location>
        <begin position="971"/>
        <end position="1161"/>
    </location>
</feature>
<dbReference type="OrthoDB" id="6264899at2759"/>
<dbReference type="GO" id="GO:0005912">
    <property type="term" value="C:adherens junction"/>
    <property type="evidence" value="ECO:0007669"/>
    <property type="project" value="TreeGrafter"/>
</dbReference>
<feature type="compositionally biased region" description="Polar residues" evidence="5">
    <location>
        <begin position="1185"/>
        <end position="1201"/>
    </location>
</feature>
<evidence type="ECO:0000256" key="1">
    <source>
        <dbReference type="ARBA" id="ARBA00005358"/>
    </source>
</evidence>
<feature type="region of interest" description="Disordered" evidence="5">
    <location>
        <begin position="1219"/>
        <end position="1250"/>
    </location>
</feature>
<feature type="region of interest" description="Disordered" evidence="5">
    <location>
        <begin position="373"/>
        <end position="423"/>
    </location>
</feature>
<feature type="compositionally biased region" description="Polar residues" evidence="5">
    <location>
        <begin position="408"/>
        <end position="423"/>
    </location>
</feature>
<dbReference type="GO" id="GO:0051301">
    <property type="term" value="P:cell division"/>
    <property type="evidence" value="ECO:0007669"/>
    <property type="project" value="UniProtKB-KW"/>
</dbReference>
<keyword evidence="4" id="KW-0131">Cell cycle</keyword>
<evidence type="ECO:0000313" key="8">
    <source>
        <dbReference type="EMBL" id="CAF3674006.1"/>
    </source>
</evidence>
<evidence type="ECO:0000259" key="6">
    <source>
        <dbReference type="PROSITE" id="PS50106"/>
    </source>
</evidence>
<comment type="similarity">
    <text evidence="1">Belongs to the PAR3 family.</text>
</comment>
<dbReference type="PANTHER" id="PTHR16484:SF17">
    <property type="entry name" value="BAZOOKA, ISOFORM B"/>
    <property type="match status" value="1"/>
</dbReference>
<dbReference type="SUPFAM" id="SSF50156">
    <property type="entry name" value="PDZ domain-like"/>
    <property type="match status" value="3"/>
</dbReference>
<dbReference type="GO" id="GO:0035091">
    <property type="term" value="F:phosphatidylinositol binding"/>
    <property type="evidence" value="ECO:0007669"/>
    <property type="project" value="TreeGrafter"/>
</dbReference>
<feature type="region of interest" description="Disordered" evidence="5">
    <location>
        <begin position="730"/>
        <end position="786"/>
    </location>
</feature>
<feature type="region of interest" description="Disordered" evidence="5">
    <location>
        <begin position="813"/>
        <end position="847"/>
    </location>
</feature>
<dbReference type="GO" id="GO:0005938">
    <property type="term" value="C:cell cortex"/>
    <property type="evidence" value="ECO:0007669"/>
    <property type="project" value="TreeGrafter"/>
</dbReference>
<feature type="compositionally biased region" description="Acidic residues" evidence="5">
    <location>
        <begin position="901"/>
        <end position="911"/>
    </location>
</feature>
<dbReference type="GO" id="GO:0000226">
    <property type="term" value="P:microtubule cytoskeleton organization"/>
    <property type="evidence" value="ECO:0007669"/>
    <property type="project" value="TreeGrafter"/>
</dbReference>
<protein>
    <recommendedName>
        <fullName evidence="6">PDZ domain-containing protein</fullName>
    </recommendedName>
</protein>
<feature type="domain" description="PDZ" evidence="6">
    <location>
        <begin position="560"/>
        <end position="637"/>
    </location>
</feature>
<feature type="domain" description="PDZ" evidence="6">
    <location>
        <begin position="283"/>
        <end position="352"/>
    </location>
</feature>
<feature type="compositionally biased region" description="Polar residues" evidence="5">
    <location>
        <begin position="813"/>
        <end position="830"/>
    </location>
</feature>
<evidence type="ECO:0000313" key="7">
    <source>
        <dbReference type="EMBL" id="CAF0889403.1"/>
    </source>
</evidence>
<dbReference type="Gene3D" id="3.10.20.90">
    <property type="entry name" value="Phosphatidylinositol 3-kinase Catalytic Subunit, Chain A, domain 1"/>
    <property type="match status" value="1"/>
</dbReference>
<name>A0A813YUW1_9BILA</name>
<gene>
    <name evidence="7" type="ORF">GPM918_LOCUS8039</name>
    <name evidence="8" type="ORF">SRO942_LOCUS8039</name>
</gene>
<feature type="compositionally biased region" description="Basic and acidic residues" evidence="5">
    <location>
        <begin position="981"/>
        <end position="990"/>
    </location>
</feature>
<dbReference type="GO" id="GO:0016324">
    <property type="term" value="C:apical plasma membrane"/>
    <property type="evidence" value="ECO:0007669"/>
    <property type="project" value="TreeGrafter"/>
</dbReference>
<dbReference type="PANTHER" id="PTHR16484">
    <property type="entry name" value="PARTITIONING DEFECTIVE 3 RELATED"/>
    <property type="match status" value="1"/>
</dbReference>
<dbReference type="GO" id="GO:0007155">
    <property type="term" value="P:cell adhesion"/>
    <property type="evidence" value="ECO:0007669"/>
    <property type="project" value="TreeGrafter"/>
</dbReference>
<feature type="compositionally biased region" description="Basic and acidic residues" evidence="5">
    <location>
        <begin position="752"/>
        <end position="761"/>
    </location>
</feature>
<keyword evidence="9" id="KW-1185">Reference proteome</keyword>
<feature type="compositionally biased region" description="Polar residues" evidence="5">
    <location>
        <begin position="1233"/>
        <end position="1246"/>
    </location>
</feature>
<reference evidence="7" key="1">
    <citation type="submission" date="2021-02" db="EMBL/GenBank/DDBJ databases">
        <authorList>
            <person name="Nowell W R."/>
        </authorList>
    </citation>
    <scope>NUCLEOTIDE SEQUENCE</scope>
</reference>
<organism evidence="7 9">
    <name type="scientific">Didymodactylos carnosus</name>
    <dbReference type="NCBI Taxonomy" id="1234261"/>
    <lineage>
        <taxon>Eukaryota</taxon>
        <taxon>Metazoa</taxon>
        <taxon>Spiralia</taxon>
        <taxon>Gnathifera</taxon>
        <taxon>Rotifera</taxon>
        <taxon>Eurotatoria</taxon>
        <taxon>Bdelloidea</taxon>
        <taxon>Philodinida</taxon>
        <taxon>Philodinidae</taxon>
        <taxon>Didymodactylos</taxon>
    </lineage>
</organism>
<dbReference type="CDD" id="cd23058">
    <property type="entry name" value="PDZ2_Par3-like"/>
    <property type="match status" value="1"/>
</dbReference>
<accession>A0A813YUW1</accession>
<feature type="compositionally biased region" description="Low complexity" evidence="5">
    <location>
        <begin position="1137"/>
        <end position="1156"/>
    </location>
</feature>
<dbReference type="Pfam" id="PF12053">
    <property type="entry name" value="Par3_HAL_N_term"/>
    <property type="match status" value="1"/>
</dbReference>
<evidence type="ECO:0000256" key="5">
    <source>
        <dbReference type="SAM" id="MobiDB-lite"/>
    </source>
</evidence>
<feature type="region of interest" description="Disordered" evidence="5">
    <location>
        <begin position="112"/>
        <end position="149"/>
    </location>
</feature>